<name>A0A0R0LY24_9MICR</name>
<feature type="non-terminal residue" evidence="2">
    <location>
        <position position="300"/>
    </location>
</feature>
<evidence type="ECO:0000313" key="2">
    <source>
        <dbReference type="EMBL" id="KRH92143.1"/>
    </source>
</evidence>
<organism evidence="2 3">
    <name type="scientific">Pseudoloma neurophilia</name>
    <dbReference type="NCBI Taxonomy" id="146866"/>
    <lineage>
        <taxon>Eukaryota</taxon>
        <taxon>Fungi</taxon>
        <taxon>Fungi incertae sedis</taxon>
        <taxon>Microsporidia</taxon>
        <taxon>Pseudoloma</taxon>
    </lineage>
</organism>
<sequence length="300" mass="34760">NLNNIYKFSDSVNQITNNFKKKSSSGKFTIFLVNQEISEISTTSFHHIRMFLPNIDILQRFFKPNEWIAEMASGLSFYQCNKIKRELILNGKSSNQYYLNDKHMILNDIDKLSLDYKLNNDLTLSKTSKLYRFFPKNENNIAIVRKCLSEFGIHPNLSVSFDDIGGYTKIKDQIFRVAEYFKLTQNSSMIHRMTKPPSGILFHGPPGCSKTLFARALSNHLDKPFYILNGPTILSKYVGMAEQALREEFLKARNGILFIDEIDAIAENRDNREHTRGIVNTLLYLMDGFHNKKTENIYKE</sequence>
<protein>
    <submittedName>
        <fullName evidence="2">AAA ATPase</fullName>
    </submittedName>
</protein>
<evidence type="ECO:0000259" key="1">
    <source>
        <dbReference type="SMART" id="SM00382"/>
    </source>
</evidence>
<dbReference type="GO" id="GO:0005524">
    <property type="term" value="F:ATP binding"/>
    <property type="evidence" value="ECO:0007669"/>
    <property type="project" value="InterPro"/>
</dbReference>
<proteinExistence type="predicted"/>
<dbReference type="SMART" id="SM00382">
    <property type="entry name" value="AAA"/>
    <property type="match status" value="1"/>
</dbReference>
<dbReference type="InterPro" id="IPR003593">
    <property type="entry name" value="AAA+_ATPase"/>
</dbReference>
<dbReference type="InterPro" id="IPR003959">
    <property type="entry name" value="ATPase_AAA_core"/>
</dbReference>
<keyword evidence="3" id="KW-1185">Reference proteome</keyword>
<dbReference type="Gene3D" id="3.40.50.300">
    <property type="entry name" value="P-loop containing nucleotide triphosphate hydrolases"/>
    <property type="match status" value="1"/>
</dbReference>
<comment type="caution">
    <text evidence="2">The sequence shown here is derived from an EMBL/GenBank/DDBJ whole genome shotgun (WGS) entry which is preliminary data.</text>
</comment>
<accession>A0A0R0LY24</accession>
<dbReference type="OrthoDB" id="2187at2759"/>
<dbReference type="GO" id="GO:0016887">
    <property type="term" value="F:ATP hydrolysis activity"/>
    <property type="evidence" value="ECO:0007669"/>
    <property type="project" value="InterPro"/>
</dbReference>
<dbReference type="AlphaFoldDB" id="A0A0R0LY24"/>
<dbReference type="SUPFAM" id="SSF52540">
    <property type="entry name" value="P-loop containing nucleoside triphosphate hydrolases"/>
    <property type="match status" value="1"/>
</dbReference>
<feature type="domain" description="AAA+ ATPase" evidence="1">
    <location>
        <begin position="196"/>
        <end position="295"/>
    </location>
</feature>
<dbReference type="InterPro" id="IPR050168">
    <property type="entry name" value="AAA_ATPase_domain"/>
</dbReference>
<gene>
    <name evidence="2" type="ORF">M153_111190001</name>
</gene>
<dbReference type="EMBL" id="LGUB01001169">
    <property type="protein sequence ID" value="KRH92143.1"/>
    <property type="molecule type" value="Genomic_DNA"/>
</dbReference>
<dbReference type="InterPro" id="IPR027417">
    <property type="entry name" value="P-loop_NTPase"/>
</dbReference>
<reference evidence="2 3" key="1">
    <citation type="submission" date="2015-07" db="EMBL/GenBank/DDBJ databases">
        <title>The genome of Pseudoloma neurophilia, a relevant intracellular parasite of the zebrafish.</title>
        <authorList>
            <person name="Ndikumana S."/>
            <person name="Pelin A."/>
            <person name="Sanders J."/>
            <person name="Corradi N."/>
        </authorList>
    </citation>
    <scope>NUCLEOTIDE SEQUENCE [LARGE SCALE GENOMIC DNA]</scope>
    <source>
        <strain evidence="2 3">MK1</strain>
    </source>
</reference>
<dbReference type="PANTHER" id="PTHR23077">
    <property type="entry name" value="AAA-FAMILY ATPASE"/>
    <property type="match status" value="1"/>
</dbReference>
<dbReference type="VEuPathDB" id="MicrosporidiaDB:M153_111190001"/>
<feature type="non-terminal residue" evidence="2">
    <location>
        <position position="1"/>
    </location>
</feature>
<evidence type="ECO:0000313" key="3">
    <source>
        <dbReference type="Proteomes" id="UP000051530"/>
    </source>
</evidence>
<dbReference type="Pfam" id="PF00004">
    <property type="entry name" value="AAA"/>
    <property type="match status" value="1"/>
</dbReference>
<dbReference type="Proteomes" id="UP000051530">
    <property type="component" value="Unassembled WGS sequence"/>
</dbReference>